<reference evidence="2 3" key="1">
    <citation type="submission" date="2015-07" db="EMBL/GenBank/DDBJ databases">
        <title>Genome sequencing of Kibdelosporangium phytohabitans.</title>
        <authorList>
            <person name="Qin S."/>
            <person name="Xing K."/>
        </authorList>
    </citation>
    <scope>NUCLEOTIDE SEQUENCE [LARGE SCALE GENOMIC DNA]</scope>
    <source>
        <strain evidence="2 3">KLBMP1111</strain>
    </source>
</reference>
<proteinExistence type="predicted"/>
<dbReference type="Proteomes" id="UP000063699">
    <property type="component" value="Chromosome"/>
</dbReference>
<name>A0A0N9HYS7_9PSEU</name>
<dbReference type="PANTHER" id="PTHR38011:SF11">
    <property type="entry name" value="2,5-DIAMINO-6-RIBOSYLAMINO-4(3H)-PYRIMIDINONE 5'-PHOSPHATE REDUCTASE"/>
    <property type="match status" value="1"/>
</dbReference>
<dbReference type="STRING" id="860235.AOZ06_31075"/>
<feature type="domain" description="Bacterial bifunctional deaminase-reductase C-terminal" evidence="1">
    <location>
        <begin position="4"/>
        <end position="178"/>
    </location>
</feature>
<organism evidence="2 3">
    <name type="scientific">Kibdelosporangium phytohabitans</name>
    <dbReference type="NCBI Taxonomy" id="860235"/>
    <lineage>
        <taxon>Bacteria</taxon>
        <taxon>Bacillati</taxon>
        <taxon>Actinomycetota</taxon>
        <taxon>Actinomycetes</taxon>
        <taxon>Pseudonocardiales</taxon>
        <taxon>Pseudonocardiaceae</taxon>
        <taxon>Kibdelosporangium</taxon>
    </lineage>
</organism>
<gene>
    <name evidence="2" type="ORF">AOZ06_31075</name>
</gene>
<evidence type="ECO:0000313" key="3">
    <source>
        <dbReference type="Proteomes" id="UP000063699"/>
    </source>
</evidence>
<dbReference type="GO" id="GO:0008703">
    <property type="term" value="F:5-amino-6-(5-phosphoribosylamino)uracil reductase activity"/>
    <property type="evidence" value="ECO:0007669"/>
    <property type="project" value="InterPro"/>
</dbReference>
<dbReference type="OrthoDB" id="8419056at2"/>
<dbReference type="RefSeq" id="WP_054292647.1">
    <property type="nucleotide sequence ID" value="NZ_CP012752.1"/>
</dbReference>
<dbReference type="PANTHER" id="PTHR38011">
    <property type="entry name" value="DIHYDROFOLATE REDUCTASE FAMILY PROTEIN (AFU_ORTHOLOGUE AFUA_8G06820)"/>
    <property type="match status" value="1"/>
</dbReference>
<dbReference type="EMBL" id="CP012752">
    <property type="protein sequence ID" value="ALG10744.1"/>
    <property type="molecule type" value="Genomic_DNA"/>
</dbReference>
<evidence type="ECO:0000259" key="1">
    <source>
        <dbReference type="Pfam" id="PF01872"/>
    </source>
</evidence>
<keyword evidence="3" id="KW-1185">Reference proteome</keyword>
<dbReference type="GO" id="GO:0009231">
    <property type="term" value="P:riboflavin biosynthetic process"/>
    <property type="evidence" value="ECO:0007669"/>
    <property type="project" value="InterPro"/>
</dbReference>
<evidence type="ECO:0000313" key="2">
    <source>
        <dbReference type="EMBL" id="ALG10744.1"/>
    </source>
</evidence>
<dbReference type="Gene3D" id="3.40.430.10">
    <property type="entry name" value="Dihydrofolate Reductase, subunit A"/>
    <property type="match status" value="1"/>
</dbReference>
<dbReference type="AlphaFoldDB" id="A0A0N9HYS7"/>
<dbReference type="InterPro" id="IPR002734">
    <property type="entry name" value="RibDG_C"/>
</dbReference>
<dbReference type="InterPro" id="IPR024072">
    <property type="entry name" value="DHFR-like_dom_sf"/>
</dbReference>
<dbReference type="Pfam" id="PF01872">
    <property type="entry name" value="RibD_C"/>
    <property type="match status" value="1"/>
</dbReference>
<sequence>MRNLVLYMQQTLNGFGTDPGDQMEWIKISEETWEFTYWIHQTCDAVVLGRKVYEDFLTFWPDAAKDESDSDLARHARWFKDVKKYVVSSTLTETDPAWPNTEILGDVEAIKPIKEQDGKNLVIFGGIDVLNSFAKAGLIDDYYLHVNPSAIPEGRLLIDTKVDLELADVKTHKTGTVVVHYTRG</sequence>
<accession>A0A0N9HYS7</accession>
<protein>
    <recommendedName>
        <fullName evidence="1">Bacterial bifunctional deaminase-reductase C-terminal domain-containing protein</fullName>
    </recommendedName>
</protein>
<dbReference type="InterPro" id="IPR050765">
    <property type="entry name" value="Riboflavin_Biosynth_HTPR"/>
</dbReference>
<dbReference type="SUPFAM" id="SSF53597">
    <property type="entry name" value="Dihydrofolate reductase-like"/>
    <property type="match status" value="1"/>
</dbReference>
<dbReference type="KEGG" id="kphy:AOZ06_31075"/>